<dbReference type="RefSeq" id="WP_281844306.1">
    <property type="nucleotide sequence ID" value="NZ_BSCH01000002.1"/>
</dbReference>
<protein>
    <submittedName>
        <fullName evidence="2">Uncharacterized protein</fullName>
    </submittedName>
</protein>
<dbReference type="InterPro" id="IPR013321">
    <property type="entry name" value="Arc_rbn_hlx_hlx"/>
</dbReference>
<dbReference type="InterPro" id="IPR015354">
    <property type="entry name" value="DNA_partition_ParG"/>
</dbReference>
<accession>A0A9W6CCN3</accession>
<evidence type="ECO:0000256" key="1">
    <source>
        <dbReference type="SAM" id="MobiDB-lite"/>
    </source>
</evidence>
<evidence type="ECO:0000313" key="2">
    <source>
        <dbReference type="EMBL" id="GLG88872.1"/>
    </source>
</evidence>
<name>A0A9W6CCN3_9FIRM</name>
<dbReference type="Pfam" id="PF09274">
    <property type="entry name" value="ParG"/>
    <property type="match status" value="1"/>
</dbReference>
<reference evidence="2" key="1">
    <citation type="submission" date="2022-11" db="EMBL/GenBank/DDBJ databases">
        <title>Draft genome sequence of Sellimonas catena strain 18CBH55.</title>
        <authorList>
            <person name="Atsushi H."/>
            <person name="Moriya O."/>
            <person name="Mitsuo S."/>
        </authorList>
    </citation>
    <scope>NUCLEOTIDE SEQUENCE</scope>
    <source>
        <strain evidence="2">18CBH55</strain>
    </source>
</reference>
<organism evidence="2 3">
    <name type="scientific">Sellimonas catena</name>
    <dbReference type="NCBI Taxonomy" id="2994035"/>
    <lineage>
        <taxon>Bacteria</taxon>
        <taxon>Bacillati</taxon>
        <taxon>Bacillota</taxon>
        <taxon>Clostridia</taxon>
        <taxon>Lachnospirales</taxon>
        <taxon>Lachnospiraceae</taxon>
        <taxon>Sellimonas</taxon>
    </lineage>
</organism>
<dbReference type="SUPFAM" id="SSF47598">
    <property type="entry name" value="Ribbon-helix-helix"/>
    <property type="match status" value="1"/>
</dbReference>
<gene>
    <name evidence="2" type="ORF">Selli2_02980</name>
</gene>
<proteinExistence type="predicted"/>
<dbReference type="EMBL" id="BSCH01000002">
    <property type="protein sequence ID" value="GLG88872.1"/>
    <property type="molecule type" value="Genomic_DNA"/>
</dbReference>
<dbReference type="GO" id="GO:0006355">
    <property type="term" value="P:regulation of DNA-templated transcription"/>
    <property type="evidence" value="ECO:0007669"/>
    <property type="project" value="InterPro"/>
</dbReference>
<reference evidence="2" key="3">
    <citation type="journal article" date="2023" name="Int. J. Syst. Evol. Microbiol.">
        <title>Sellimonas catena sp. nov., isolated from human faeces.</title>
        <authorList>
            <person name="Hisatomi A."/>
            <person name="Ohkuma M."/>
            <person name="Sakamoto M."/>
        </authorList>
    </citation>
    <scope>NUCLEOTIDE SEQUENCE</scope>
    <source>
        <strain evidence="2">18CBH55</strain>
    </source>
</reference>
<dbReference type="AlphaFoldDB" id="A0A9W6CCN3"/>
<dbReference type="InterPro" id="IPR010985">
    <property type="entry name" value="Ribbon_hlx_hlx"/>
</dbReference>
<dbReference type="Gene3D" id="1.10.1220.10">
    <property type="entry name" value="Met repressor-like"/>
    <property type="match status" value="1"/>
</dbReference>
<comment type="caution">
    <text evidence="2">The sequence shown here is derived from an EMBL/GenBank/DDBJ whole genome shotgun (WGS) entry which is preliminary data.</text>
</comment>
<feature type="region of interest" description="Disordered" evidence="1">
    <location>
        <begin position="1"/>
        <end position="23"/>
    </location>
</feature>
<sequence>MAENRFKARQQQRAAAEQERLEQAMGTVPVPAAKQETELLQCHISKELKGKFKAYCAMNGLNMKEVMTELVTGYLKDNGAL</sequence>
<dbReference type="Proteomes" id="UP001145094">
    <property type="component" value="Unassembled WGS sequence"/>
</dbReference>
<reference evidence="2" key="2">
    <citation type="submission" date="2022-11" db="EMBL/GenBank/DDBJ databases">
        <title>Draft genome sequence of Sellimonas catena strain 18CBH55.</title>
        <authorList>
            <person name="Hisatomi A."/>
            <person name="Ohkuma M."/>
            <person name="Sakamoto M."/>
        </authorList>
    </citation>
    <scope>NUCLEOTIDE SEQUENCE</scope>
    <source>
        <strain evidence="2">18CBH55</strain>
    </source>
</reference>
<evidence type="ECO:0000313" key="3">
    <source>
        <dbReference type="Proteomes" id="UP001145094"/>
    </source>
</evidence>